<dbReference type="AlphaFoldDB" id="A0A4V1D1Q2"/>
<dbReference type="Gene3D" id="3.90.226.10">
    <property type="entry name" value="2-enoyl-CoA Hydratase, Chain A, domain 1"/>
    <property type="match status" value="1"/>
</dbReference>
<dbReference type="InterPro" id="IPR001478">
    <property type="entry name" value="PDZ"/>
</dbReference>
<name>A0A4V1D1Q2_9BACT</name>
<proteinExistence type="inferred from homology"/>
<dbReference type="KEGG" id="mgod:E7746_08935"/>
<evidence type="ECO:0000256" key="6">
    <source>
        <dbReference type="SAM" id="SignalP"/>
    </source>
</evidence>
<keyword evidence="2 5" id="KW-0645">Protease</keyword>
<dbReference type="GO" id="GO:0008236">
    <property type="term" value="F:serine-type peptidase activity"/>
    <property type="evidence" value="ECO:0007669"/>
    <property type="project" value="UniProtKB-KW"/>
</dbReference>
<dbReference type="EMBL" id="CP039393">
    <property type="protein sequence ID" value="QCD35997.1"/>
    <property type="molecule type" value="Genomic_DNA"/>
</dbReference>
<protein>
    <submittedName>
        <fullName evidence="8">S41 family peptidase</fullName>
    </submittedName>
</protein>
<dbReference type="OrthoDB" id="9812068at2"/>
<dbReference type="GO" id="GO:0006508">
    <property type="term" value="P:proteolysis"/>
    <property type="evidence" value="ECO:0007669"/>
    <property type="project" value="UniProtKB-KW"/>
</dbReference>
<evidence type="ECO:0000313" key="9">
    <source>
        <dbReference type="Proteomes" id="UP000297031"/>
    </source>
</evidence>
<feature type="domain" description="PDZ" evidence="7">
    <location>
        <begin position="76"/>
        <end position="160"/>
    </location>
</feature>
<evidence type="ECO:0000256" key="2">
    <source>
        <dbReference type="ARBA" id="ARBA00022670"/>
    </source>
</evidence>
<dbReference type="SMART" id="SM00245">
    <property type="entry name" value="TSPc"/>
    <property type="match status" value="1"/>
</dbReference>
<dbReference type="Proteomes" id="UP000297031">
    <property type="component" value="Chromosome"/>
</dbReference>
<dbReference type="GO" id="GO:0007165">
    <property type="term" value="P:signal transduction"/>
    <property type="evidence" value="ECO:0007669"/>
    <property type="project" value="TreeGrafter"/>
</dbReference>
<evidence type="ECO:0000259" key="7">
    <source>
        <dbReference type="PROSITE" id="PS50106"/>
    </source>
</evidence>
<evidence type="ECO:0000256" key="5">
    <source>
        <dbReference type="RuleBase" id="RU004404"/>
    </source>
</evidence>
<dbReference type="GO" id="GO:0030288">
    <property type="term" value="C:outer membrane-bounded periplasmic space"/>
    <property type="evidence" value="ECO:0007669"/>
    <property type="project" value="TreeGrafter"/>
</dbReference>
<feature type="signal peptide" evidence="6">
    <location>
        <begin position="1"/>
        <end position="20"/>
    </location>
</feature>
<organism evidence="8 9">
    <name type="scientific">Muribaculum gordoncarteri</name>
    <dbReference type="NCBI Taxonomy" id="2530390"/>
    <lineage>
        <taxon>Bacteria</taxon>
        <taxon>Pseudomonadati</taxon>
        <taxon>Bacteroidota</taxon>
        <taxon>Bacteroidia</taxon>
        <taxon>Bacteroidales</taxon>
        <taxon>Muribaculaceae</taxon>
        <taxon>Muribaculum</taxon>
    </lineage>
</organism>
<dbReference type="Pfam" id="PF22694">
    <property type="entry name" value="CtpB_N-like"/>
    <property type="match status" value="1"/>
</dbReference>
<dbReference type="NCBIfam" id="TIGR00225">
    <property type="entry name" value="prc"/>
    <property type="match status" value="1"/>
</dbReference>
<dbReference type="PROSITE" id="PS50106">
    <property type="entry name" value="PDZ"/>
    <property type="match status" value="1"/>
</dbReference>
<keyword evidence="6" id="KW-0732">Signal</keyword>
<dbReference type="InterPro" id="IPR036034">
    <property type="entry name" value="PDZ_sf"/>
</dbReference>
<dbReference type="PANTHER" id="PTHR32060:SF30">
    <property type="entry name" value="CARBOXY-TERMINAL PROCESSING PROTEASE CTPA"/>
    <property type="match status" value="1"/>
</dbReference>
<dbReference type="SUPFAM" id="SSF50156">
    <property type="entry name" value="PDZ domain-like"/>
    <property type="match status" value="1"/>
</dbReference>
<dbReference type="Gene3D" id="2.30.42.10">
    <property type="match status" value="1"/>
</dbReference>
<dbReference type="Gene3D" id="3.30.750.44">
    <property type="match status" value="1"/>
</dbReference>
<feature type="chain" id="PRO_5020792908" evidence="6">
    <location>
        <begin position="21"/>
        <end position="531"/>
    </location>
</feature>
<dbReference type="RefSeq" id="WP_135947271.1">
    <property type="nucleotide sequence ID" value="NZ_CP039393.1"/>
</dbReference>
<dbReference type="SUPFAM" id="SSF52096">
    <property type="entry name" value="ClpP/crotonase"/>
    <property type="match status" value="1"/>
</dbReference>
<reference evidence="8 9" key="1">
    <citation type="submission" date="2019-02" db="EMBL/GenBank/DDBJ databases">
        <title>Isolation and identification of novel species under the genus Muribaculum.</title>
        <authorList>
            <person name="Miyake S."/>
            <person name="Ding Y."/>
            <person name="Low A."/>
            <person name="Soh M."/>
            <person name="Seedorf H."/>
        </authorList>
    </citation>
    <scope>NUCLEOTIDE SEQUENCE [LARGE SCALE GENOMIC DNA]</scope>
    <source>
        <strain evidence="8 9">TLL-A4</strain>
    </source>
</reference>
<dbReference type="Pfam" id="PF17820">
    <property type="entry name" value="PDZ_6"/>
    <property type="match status" value="1"/>
</dbReference>
<sequence length="531" mass="60110">MKYLLLFVSALILASSGIKAQQKFELTPERKLQYAQGIINNYYVDKVDADTLVDEAIRAMLNTLDPHSAYSTPEETRELNEPLNGNFSGVGIQFNMATDTLYVIQTVAGGPSERVGLLPGDRIIEVNDTLIAGVKMKNNDVMRRLRGPKGTVVNVAVKRTGVPELIYFNITRDDIPIYSVDAAYMADPTTGYIRISRFAAETPEEFRKAMNDLRKQGMKNLIIDLQDNGGGYLNAAQELAAQFLKKGDLIVYTEAPRTPSYTYVAERNGDFLDGRIVVLVNQYSASASEILAGALQDHDRAVVVGRRTFGKGLVQRPFPFPDGSMIRLTVSRYYTPSGRCIQKPYVKGDIDDYIEDIKHRYDAGELMHSDSIHFPDSLRYTTLRNKRVVYGGGGIMPDRFSPLDTTWYTPYYRDILAKGALYQYVLGYVDTHRQQLKAEYPTEKDFAERFEVTSEIMNGLIEQGKKTDVEYNEEQYKQSENYMRTVLKALIARDIYENGSYYRIANDLNPIYHEGLKVINSPDEYKKLLGD</sequence>
<dbReference type="InterPro" id="IPR029045">
    <property type="entry name" value="ClpP/crotonase-like_dom_sf"/>
</dbReference>
<comment type="similarity">
    <text evidence="1 5">Belongs to the peptidase S41A family.</text>
</comment>
<dbReference type="InterPro" id="IPR055210">
    <property type="entry name" value="CtpA/B_N"/>
</dbReference>
<evidence type="ECO:0000256" key="1">
    <source>
        <dbReference type="ARBA" id="ARBA00009179"/>
    </source>
</evidence>
<dbReference type="Pfam" id="PF03572">
    <property type="entry name" value="Peptidase_S41"/>
    <property type="match status" value="1"/>
</dbReference>
<dbReference type="CDD" id="cd06782">
    <property type="entry name" value="cpPDZ_CPP-like"/>
    <property type="match status" value="1"/>
</dbReference>
<dbReference type="SMART" id="SM00228">
    <property type="entry name" value="PDZ"/>
    <property type="match status" value="1"/>
</dbReference>
<keyword evidence="3 5" id="KW-0378">Hydrolase</keyword>
<dbReference type="PANTHER" id="PTHR32060">
    <property type="entry name" value="TAIL-SPECIFIC PROTEASE"/>
    <property type="match status" value="1"/>
</dbReference>
<dbReference type="InterPro" id="IPR005151">
    <property type="entry name" value="Tail-specific_protease"/>
</dbReference>
<accession>A0A4V1D1Q2</accession>
<evidence type="ECO:0000313" key="8">
    <source>
        <dbReference type="EMBL" id="QCD35997.1"/>
    </source>
</evidence>
<evidence type="ECO:0000256" key="4">
    <source>
        <dbReference type="ARBA" id="ARBA00022825"/>
    </source>
</evidence>
<keyword evidence="4 5" id="KW-0720">Serine protease</keyword>
<dbReference type="CDD" id="cd07560">
    <property type="entry name" value="Peptidase_S41_CPP"/>
    <property type="match status" value="1"/>
</dbReference>
<gene>
    <name evidence="8" type="ORF">E7746_08935</name>
</gene>
<evidence type="ECO:0000256" key="3">
    <source>
        <dbReference type="ARBA" id="ARBA00022801"/>
    </source>
</evidence>
<keyword evidence="9" id="KW-1185">Reference proteome</keyword>
<dbReference type="GO" id="GO:0004175">
    <property type="term" value="F:endopeptidase activity"/>
    <property type="evidence" value="ECO:0007669"/>
    <property type="project" value="TreeGrafter"/>
</dbReference>
<dbReference type="InterPro" id="IPR004447">
    <property type="entry name" value="Peptidase_S41A"/>
</dbReference>
<dbReference type="InterPro" id="IPR041489">
    <property type="entry name" value="PDZ_6"/>
</dbReference>